<accession>A0ABP4AD61</accession>
<comment type="caution">
    <text evidence="1">The sequence shown here is derived from an EMBL/GenBank/DDBJ whole genome shotgun (WGS) entry which is preliminary data.</text>
</comment>
<gene>
    <name evidence="1" type="ORF">GCM10009559_25880</name>
</gene>
<proteinExistence type="predicted"/>
<sequence length="70" mass="7185">MVHNAGIVCGVHGPHSAGACLVLGSPGLDEPLPLMARQAATHVLLGPGHYRAAEHPCSCCAIRGLPRPRS</sequence>
<name>A0ABP4AD61_9PSEU</name>
<reference evidence="2" key="1">
    <citation type="journal article" date="2019" name="Int. J. Syst. Evol. Microbiol.">
        <title>The Global Catalogue of Microorganisms (GCM) 10K type strain sequencing project: providing services to taxonomists for standard genome sequencing and annotation.</title>
        <authorList>
            <consortium name="The Broad Institute Genomics Platform"/>
            <consortium name="The Broad Institute Genome Sequencing Center for Infectious Disease"/>
            <person name="Wu L."/>
            <person name="Ma J."/>
        </authorList>
    </citation>
    <scope>NUCLEOTIDE SEQUENCE [LARGE SCALE GENOMIC DNA]</scope>
    <source>
        <strain evidence="2">JCM 11117</strain>
    </source>
</reference>
<dbReference type="RefSeq" id="WP_343941581.1">
    <property type="nucleotide sequence ID" value="NZ_BAAAHP010000075.1"/>
</dbReference>
<keyword evidence="2" id="KW-1185">Reference proteome</keyword>
<dbReference type="EMBL" id="BAAAHP010000075">
    <property type="protein sequence ID" value="GAA0934909.1"/>
    <property type="molecule type" value="Genomic_DNA"/>
</dbReference>
<protein>
    <submittedName>
        <fullName evidence="1">Uncharacterized protein</fullName>
    </submittedName>
</protein>
<organism evidence="1 2">
    <name type="scientific">Pseudonocardia zijingensis</name>
    <dbReference type="NCBI Taxonomy" id="153376"/>
    <lineage>
        <taxon>Bacteria</taxon>
        <taxon>Bacillati</taxon>
        <taxon>Actinomycetota</taxon>
        <taxon>Actinomycetes</taxon>
        <taxon>Pseudonocardiales</taxon>
        <taxon>Pseudonocardiaceae</taxon>
        <taxon>Pseudonocardia</taxon>
    </lineage>
</organism>
<dbReference type="Proteomes" id="UP001499967">
    <property type="component" value="Unassembled WGS sequence"/>
</dbReference>
<evidence type="ECO:0000313" key="1">
    <source>
        <dbReference type="EMBL" id="GAA0934909.1"/>
    </source>
</evidence>
<evidence type="ECO:0000313" key="2">
    <source>
        <dbReference type="Proteomes" id="UP001499967"/>
    </source>
</evidence>